<dbReference type="InterPro" id="IPR023631">
    <property type="entry name" value="Amidase_dom"/>
</dbReference>
<organism evidence="2 3">
    <name type="scientific">Hymenoscyphus albidus</name>
    <dbReference type="NCBI Taxonomy" id="595503"/>
    <lineage>
        <taxon>Eukaryota</taxon>
        <taxon>Fungi</taxon>
        <taxon>Dikarya</taxon>
        <taxon>Ascomycota</taxon>
        <taxon>Pezizomycotina</taxon>
        <taxon>Leotiomycetes</taxon>
        <taxon>Helotiales</taxon>
        <taxon>Helotiaceae</taxon>
        <taxon>Hymenoscyphus</taxon>
    </lineage>
</organism>
<dbReference type="AlphaFoldDB" id="A0A9N9Q8P5"/>
<dbReference type="PANTHER" id="PTHR42678">
    <property type="entry name" value="AMIDASE"/>
    <property type="match status" value="1"/>
</dbReference>
<proteinExistence type="predicted"/>
<evidence type="ECO:0000313" key="2">
    <source>
        <dbReference type="EMBL" id="CAG8984105.1"/>
    </source>
</evidence>
<dbReference type="PANTHER" id="PTHR42678:SF34">
    <property type="entry name" value="OS04G0183300 PROTEIN"/>
    <property type="match status" value="1"/>
</dbReference>
<dbReference type="Proteomes" id="UP000701801">
    <property type="component" value="Unassembled WGS sequence"/>
</dbReference>
<accession>A0A9N9Q8P5</accession>
<keyword evidence="3" id="KW-1185">Reference proteome</keyword>
<dbReference type="OrthoDB" id="566138at2759"/>
<feature type="domain" description="Amidase" evidence="1">
    <location>
        <begin position="49"/>
        <end position="112"/>
    </location>
</feature>
<sequence>MAKSAESLALFHSVPQANVSIVEKVNYLINAGLIIIGKANLSVRHVFEKLMPSGSSSGSDVAVAAEYAPLVIGTETNESLVWPASRCTLYSIKPTIGRISQSEIVPLSHDCDIVWSDSQNTL</sequence>
<reference evidence="2" key="1">
    <citation type="submission" date="2021-07" db="EMBL/GenBank/DDBJ databases">
        <authorList>
            <person name="Durling M."/>
        </authorList>
    </citation>
    <scope>NUCLEOTIDE SEQUENCE</scope>
</reference>
<evidence type="ECO:0000313" key="3">
    <source>
        <dbReference type="Proteomes" id="UP000701801"/>
    </source>
</evidence>
<dbReference type="Pfam" id="PF01425">
    <property type="entry name" value="Amidase"/>
    <property type="match status" value="1"/>
</dbReference>
<name>A0A9N9Q8P5_9HELO</name>
<dbReference type="EMBL" id="CAJVRM010000750">
    <property type="protein sequence ID" value="CAG8984105.1"/>
    <property type="molecule type" value="Genomic_DNA"/>
</dbReference>
<dbReference type="SUPFAM" id="SSF75304">
    <property type="entry name" value="Amidase signature (AS) enzymes"/>
    <property type="match status" value="1"/>
</dbReference>
<evidence type="ECO:0000259" key="1">
    <source>
        <dbReference type="Pfam" id="PF01425"/>
    </source>
</evidence>
<dbReference type="Gene3D" id="3.90.1300.10">
    <property type="entry name" value="Amidase signature (AS) domain"/>
    <property type="match status" value="1"/>
</dbReference>
<gene>
    <name evidence="2" type="ORF">HYALB_00010606</name>
</gene>
<protein>
    <recommendedName>
        <fullName evidence="1">Amidase domain-containing protein</fullName>
    </recommendedName>
</protein>
<dbReference type="InterPro" id="IPR036928">
    <property type="entry name" value="AS_sf"/>
</dbReference>
<comment type="caution">
    <text evidence="2">The sequence shown here is derived from an EMBL/GenBank/DDBJ whole genome shotgun (WGS) entry which is preliminary data.</text>
</comment>